<dbReference type="EMBL" id="CAJZBQ010000010">
    <property type="protein sequence ID" value="CAG9313230.1"/>
    <property type="molecule type" value="Genomic_DNA"/>
</dbReference>
<keyword evidence="2" id="KW-1185">Reference proteome</keyword>
<dbReference type="Proteomes" id="UP001162131">
    <property type="component" value="Unassembled WGS sequence"/>
</dbReference>
<gene>
    <name evidence="1" type="ORF">BSTOLATCC_MIC8503</name>
</gene>
<reference evidence="1" key="1">
    <citation type="submission" date="2021-09" db="EMBL/GenBank/DDBJ databases">
        <authorList>
            <consortium name="AG Swart"/>
            <person name="Singh M."/>
            <person name="Singh A."/>
            <person name="Seah K."/>
            <person name="Emmerich C."/>
        </authorList>
    </citation>
    <scope>NUCLEOTIDE SEQUENCE</scope>
    <source>
        <strain evidence="1">ATCC30299</strain>
    </source>
</reference>
<evidence type="ECO:0000313" key="2">
    <source>
        <dbReference type="Proteomes" id="UP001162131"/>
    </source>
</evidence>
<name>A0AAU9IHC9_9CILI</name>
<dbReference type="AlphaFoldDB" id="A0AAU9IHC9"/>
<accession>A0AAU9IHC9</accession>
<evidence type="ECO:0000313" key="1">
    <source>
        <dbReference type="EMBL" id="CAG9313230.1"/>
    </source>
</evidence>
<sequence length="74" mass="9065">MLIYYPKIIFHHLFHSAKFSKIKLFVSYFLKSQVTWNGRLIKIKYGAKTTKSLKPFRFDFFIRPMPVLIDWKYM</sequence>
<proteinExistence type="predicted"/>
<comment type="caution">
    <text evidence="1">The sequence shown here is derived from an EMBL/GenBank/DDBJ whole genome shotgun (WGS) entry which is preliminary data.</text>
</comment>
<organism evidence="1 2">
    <name type="scientific">Blepharisma stoltei</name>
    <dbReference type="NCBI Taxonomy" id="1481888"/>
    <lineage>
        <taxon>Eukaryota</taxon>
        <taxon>Sar</taxon>
        <taxon>Alveolata</taxon>
        <taxon>Ciliophora</taxon>
        <taxon>Postciliodesmatophora</taxon>
        <taxon>Heterotrichea</taxon>
        <taxon>Heterotrichida</taxon>
        <taxon>Blepharismidae</taxon>
        <taxon>Blepharisma</taxon>
    </lineage>
</organism>
<protein>
    <submittedName>
        <fullName evidence="1">Uncharacterized protein</fullName>
    </submittedName>
</protein>